<dbReference type="Proteomes" id="UP000318815">
    <property type="component" value="Unassembled WGS sequence"/>
</dbReference>
<protein>
    <submittedName>
        <fullName evidence="1">Uncharacterized protein</fullName>
    </submittedName>
</protein>
<reference evidence="1 2" key="1">
    <citation type="submission" date="2019-08" db="EMBL/GenBank/DDBJ databases">
        <title>Whole genome sequencing of chitin degrading bacteria Chitinophaga pinensis YS16.</title>
        <authorList>
            <person name="Singh R.P."/>
            <person name="Manchanda G."/>
            <person name="Maurya I.K."/>
            <person name="Joshi N.K."/>
            <person name="Srivastava A.K."/>
        </authorList>
    </citation>
    <scope>NUCLEOTIDE SEQUENCE [LARGE SCALE GENOMIC DNA]</scope>
    <source>
        <strain evidence="1 2">YS-16</strain>
    </source>
</reference>
<gene>
    <name evidence="1" type="ORF">FEF09_26990</name>
</gene>
<keyword evidence="2" id="KW-1185">Reference proteome</keyword>
<dbReference type="AlphaFoldDB" id="A0A5C6LJQ5"/>
<dbReference type="RefSeq" id="WP_146307980.1">
    <property type="nucleotide sequence ID" value="NZ_VOHS01000055.1"/>
</dbReference>
<evidence type="ECO:0000313" key="1">
    <source>
        <dbReference type="EMBL" id="TWV93614.1"/>
    </source>
</evidence>
<evidence type="ECO:0000313" key="2">
    <source>
        <dbReference type="Proteomes" id="UP000318815"/>
    </source>
</evidence>
<dbReference type="OrthoDB" id="680656at2"/>
<comment type="caution">
    <text evidence="1">The sequence shown here is derived from an EMBL/GenBank/DDBJ whole genome shotgun (WGS) entry which is preliminary data.</text>
</comment>
<organism evidence="1 2">
    <name type="scientific">Chitinophaga pinensis</name>
    <dbReference type="NCBI Taxonomy" id="79329"/>
    <lineage>
        <taxon>Bacteria</taxon>
        <taxon>Pseudomonadati</taxon>
        <taxon>Bacteroidota</taxon>
        <taxon>Chitinophagia</taxon>
        <taxon>Chitinophagales</taxon>
        <taxon>Chitinophagaceae</taxon>
        <taxon>Chitinophaga</taxon>
    </lineage>
</organism>
<sequence length="247" mass="27183">MLGKFGNIPIGYYTGTADISIPFYTIKEAGIEIPVSLKYHGSGIKVEDQASSVGLGWSLDPGGSVIQVVNGKRDNDDQLVTLAGYQFLKNNLPVTGVQVSRSQIGRKVFPCISYDPNSVGDDMPTLDYLQQGHGQPDIYMYNFPGGYSGRFYINPETQLPVLLDKKSDIKFEVDVISGGWRATTIDGHRFTFGVKETSYILDSLDYSGRTWKLTKLISIMVRPLISNTQEGPTDGFHSVKPTILCTP</sequence>
<proteinExistence type="predicted"/>
<accession>A0A5C6LJQ5</accession>
<dbReference type="EMBL" id="VOHS01000055">
    <property type="protein sequence ID" value="TWV93614.1"/>
    <property type="molecule type" value="Genomic_DNA"/>
</dbReference>
<name>A0A5C6LJQ5_9BACT</name>